<dbReference type="InterPro" id="IPR000515">
    <property type="entry name" value="MetI-like"/>
</dbReference>
<evidence type="ECO:0000256" key="6">
    <source>
        <dbReference type="ARBA" id="ARBA00023136"/>
    </source>
</evidence>
<keyword evidence="10" id="KW-1185">Reference proteome</keyword>
<feature type="transmembrane region" description="Helical" evidence="7">
    <location>
        <begin position="20"/>
        <end position="40"/>
    </location>
</feature>
<dbReference type="GO" id="GO:0055085">
    <property type="term" value="P:transmembrane transport"/>
    <property type="evidence" value="ECO:0007669"/>
    <property type="project" value="InterPro"/>
</dbReference>
<evidence type="ECO:0000256" key="7">
    <source>
        <dbReference type="RuleBase" id="RU363032"/>
    </source>
</evidence>
<dbReference type="Proteomes" id="UP000001916">
    <property type="component" value="Chromosome"/>
</dbReference>
<dbReference type="InterPro" id="IPR035906">
    <property type="entry name" value="MetI-like_sf"/>
</dbReference>
<feature type="transmembrane region" description="Helical" evidence="7">
    <location>
        <begin position="214"/>
        <end position="236"/>
    </location>
</feature>
<evidence type="ECO:0000256" key="1">
    <source>
        <dbReference type="ARBA" id="ARBA00004651"/>
    </source>
</evidence>
<gene>
    <name evidence="9" type="ordered locus">Mesil_0478</name>
</gene>
<dbReference type="eggNOG" id="COG1175">
    <property type="taxonomic scope" value="Bacteria"/>
</dbReference>
<accession>D7B9X9</accession>
<feature type="transmembrane region" description="Helical" evidence="7">
    <location>
        <begin position="154"/>
        <end position="177"/>
    </location>
</feature>
<dbReference type="SUPFAM" id="SSF161098">
    <property type="entry name" value="MetI-like"/>
    <property type="match status" value="1"/>
</dbReference>
<comment type="subcellular location">
    <subcellularLocation>
        <location evidence="1 7">Cell membrane</location>
        <topology evidence="1 7">Multi-pass membrane protein</topology>
    </subcellularLocation>
</comment>
<keyword evidence="5 7" id="KW-1133">Transmembrane helix</keyword>
<keyword evidence="2 7" id="KW-0813">Transport</keyword>
<dbReference type="HOGENOM" id="CLU_016047_0_2_0"/>
<evidence type="ECO:0000313" key="9">
    <source>
        <dbReference type="EMBL" id="ADH62413.1"/>
    </source>
</evidence>
<evidence type="ECO:0000259" key="8">
    <source>
        <dbReference type="PROSITE" id="PS50928"/>
    </source>
</evidence>
<evidence type="ECO:0000256" key="5">
    <source>
        <dbReference type="ARBA" id="ARBA00022989"/>
    </source>
</evidence>
<dbReference type="STRING" id="526227.Mesil_0478"/>
<evidence type="ECO:0000256" key="3">
    <source>
        <dbReference type="ARBA" id="ARBA00022475"/>
    </source>
</evidence>
<dbReference type="Gene3D" id="1.10.3720.10">
    <property type="entry name" value="MetI-like"/>
    <property type="match status" value="1"/>
</dbReference>
<dbReference type="PANTHER" id="PTHR30193:SF37">
    <property type="entry name" value="INNER MEMBRANE ABC TRANSPORTER PERMEASE PROTEIN YCJO"/>
    <property type="match status" value="1"/>
</dbReference>
<feature type="transmembrane region" description="Helical" evidence="7">
    <location>
        <begin position="81"/>
        <end position="102"/>
    </location>
</feature>
<protein>
    <submittedName>
        <fullName evidence="9">Binding-protein-dependent transport systems inner membrane component</fullName>
    </submittedName>
</protein>
<dbReference type="Pfam" id="PF00528">
    <property type="entry name" value="BPD_transp_1"/>
    <property type="match status" value="1"/>
</dbReference>
<dbReference type="InterPro" id="IPR051393">
    <property type="entry name" value="ABC_transporter_permease"/>
</dbReference>
<name>D7B9X9_ALLS1</name>
<reference evidence="9 10" key="1">
    <citation type="journal article" date="2010" name="Stand. Genomic Sci.">
        <title>Complete genome sequence of Meiothermus silvanus type strain (VI-R2).</title>
        <authorList>
            <person name="Sikorski J."/>
            <person name="Tindall B.J."/>
            <person name="Lowry S."/>
            <person name="Lucas S."/>
            <person name="Nolan M."/>
            <person name="Copeland A."/>
            <person name="Glavina Del Rio T."/>
            <person name="Tice H."/>
            <person name="Cheng J.F."/>
            <person name="Han C."/>
            <person name="Pitluck S."/>
            <person name="Liolios K."/>
            <person name="Ivanova N."/>
            <person name="Mavromatis K."/>
            <person name="Mikhailova N."/>
            <person name="Pati A."/>
            <person name="Goodwin L."/>
            <person name="Chen A."/>
            <person name="Palaniappan K."/>
            <person name="Land M."/>
            <person name="Hauser L."/>
            <person name="Chang Y.J."/>
            <person name="Jeffries C.D."/>
            <person name="Rohde M."/>
            <person name="Goker M."/>
            <person name="Woyke T."/>
            <person name="Bristow J."/>
            <person name="Eisen J.A."/>
            <person name="Markowitz V."/>
            <person name="Hugenholtz P."/>
            <person name="Kyrpides N.C."/>
            <person name="Klenk H.P."/>
            <person name="Lapidus A."/>
        </authorList>
    </citation>
    <scope>NUCLEOTIDE SEQUENCE [LARGE SCALE GENOMIC DNA]</scope>
    <source>
        <strain evidence="10">ATCC 700542 / DSM 9946 / VI-R2</strain>
    </source>
</reference>
<proteinExistence type="inferred from homology"/>
<dbReference type="PROSITE" id="PS50928">
    <property type="entry name" value="ABC_TM1"/>
    <property type="match status" value="1"/>
</dbReference>
<feature type="domain" description="ABC transmembrane type-1" evidence="8">
    <location>
        <begin position="77"/>
        <end position="281"/>
    </location>
</feature>
<dbReference type="KEGG" id="msv:Mesil_0478"/>
<keyword evidence="6 7" id="KW-0472">Membrane</keyword>
<dbReference type="AlphaFoldDB" id="D7B9X9"/>
<feature type="transmembrane region" description="Helical" evidence="7">
    <location>
        <begin position="262"/>
        <end position="282"/>
    </location>
</feature>
<evidence type="ECO:0000313" key="10">
    <source>
        <dbReference type="Proteomes" id="UP000001916"/>
    </source>
</evidence>
<dbReference type="CDD" id="cd06261">
    <property type="entry name" value="TM_PBP2"/>
    <property type="match status" value="1"/>
</dbReference>
<feature type="transmembrane region" description="Helical" evidence="7">
    <location>
        <begin position="114"/>
        <end position="134"/>
    </location>
</feature>
<keyword evidence="4 7" id="KW-0812">Transmembrane</keyword>
<sequence length="291" mass="32361">MRMAPPSSTQFRRAWRFNPAHLFALPAMGILALFILYPFLDVLRFSTWDWSGLSAPKEVGLENYRQILRDAAFWASLRTTLYFMAMALPAFVILAVLLALALDGQRYERPVKALLFLPGLVTLGGATLSWYTLFAPEYGALAALVPIPRWDQEVFWALVLVVLFTLWRHVGYGVLVVSARLKAIPRTLLEAAAVDGATAAQAFRYITLPLLRPAITFLLVIGTVLALQSYSAVFLLTRGGPFGGTRVLGYYLYETGFENFRLGYAAAITVIVLILTLSFAYAQARLLREGE</sequence>
<evidence type="ECO:0000256" key="2">
    <source>
        <dbReference type="ARBA" id="ARBA00022448"/>
    </source>
</evidence>
<evidence type="ECO:0000256" key="4">
    <source>
        <dbReference type="ARBA" id="ARBA00022692"/>
    </source>
</evidence>
<organism evidence="9 10">
    <name type="scientific">Allomeiothermus silvanus (strain ATCC 700542 / DSM 9946 / NBRC 106475 / NCIMB 13440 / VI-R2)</name>
    <name type="common">Thermus silvanus</name>
    <dbReference type="NCBI Taxonomy" id="526227"/>
    <lineage>
        <taxon>Bacteria</taxon>
        <taxon>Thermotogati</taxon>
        <taxon>Deinococcota</taxon>
        <taxon>Deinococci</taxon>
        <taxon>Thermales</taxon>
        <taxon>Thermaceae</taxon>
        <taxon>Allomeiothermus</taxon>
    </lineage>
</organism>
<comment type="similarity">
    <text evidence="7">Belongs to the binding-protein-dependent transport system permease family.</text>
</comment>
<dbReference type="PANTHER" id="PTHR30193">
    <property type="entry name" value="ABC TRANSPORTER PERMEASE PROTEIN"/>
    <property type="match status" value="1"/>
</dbReference>
<dbReference type="EMBL" id="CP002042">
    <property type="protein sequence ID" value="ADH62413.1"/>
    <property type="molecule type" value="Genomic_DNA"/>
</dbReference>
<dbReference type="GO" id="GO:0005886">
    <property type="term" value="C:plasma membrane"/>
    <property type="evidence" value="ECO:0007669"/>
    <property type="project" value="UniProtKB-SubCell"/>
</dbReference>
<keyword evidence="3" id="KW-1003">Cell membrane</keyword>